<protein>
    <submittedName>
        <fullName evidence="2">Uncharacterized protein</fullName>
    </submittedName>
</protein>
<comment type="caution">
    <text evidence="2">The sequence shown here is derived from an EMBL/GenBank/DDBJ whole genome shotgun (WGS) entry which is preliminary data.</text>
</comment>
<accession>A0A494X8E3</accession>
<dbReference type="OrthoDB" id="5198170at2"/>
<dbReference type="AlphaFoldDB" id="A0A494X8E3"/>
<reference evidence="2 3" key="1">
    <citation type="submission" date="2018-10" db="EMBL/GenBank/DDBJ databases">
        <title>Paraburkholderia sp. 7MK8-2, isolated from soil.</title>
        <authorList>
            <person name="Gao Z.-H."/>
            <person name="Qiu L.-H."/>
        </authorList>
    </citation>
    <scope>NUCLEOTIDE SEQUENCE [LARGE SCALE GENOMIC DNA]</scope>
    <source>
        <strain evidence="2 3">7MK8-2</strain>
    </source>
</reference>
<evidence type="ECO:0000313" key="3">
    <source>
        <dbReference type="Proteomes" id="UP000280434"/>
    </source>
</evidence>
<keyword evidence="1" id="KW-0175">Coiled coil</keyword>
<feature type="coiled-coil region" evidence="1">
    <location>
        <begin position="10"/>
        <end position="58"/>
    </location>
</feature>
<sequence>MNEAMLVARLAELKANYEAGQMQLQRLDAQQRELQHTLLRLSGAIQLLEEMREELREVPSATAREGVRA</sequence>
<name>A0A494X8E3_9BURK</name>
<proteinExistence type="predicted"/>
<dbReference type="Proteomes" id="UP000280434">
    <property type="component" value="Unassembled WGS sequence"/>
</dbReference>
<organism evidence="2 3">
    <name type="scientific">Trinickia fusca</name>
    <dbReference type="NCBI Taxonomy" id="2419777"/>
    <lineage>
        <taxon>Bacteria</taxon>
        <taxon>Pseudomonadati</taxon>
        <taxon>Pseudomonadota</taxon>
        <taxon>Betaproteobacteria</taxon>
        <taxon>Burkholderiales</taxon>
        <taxon>Burkholderiaceae</taxon>
        <taxon>Trinickia</taxon>
    </lineage>
</organism>
<evidence type="ECO:0000313" key="2">
    <source>
        <dbReference type="EMBL" id="RKP46828.1"/>
    </source>
</evidence>
<dbReference type="RefSeq" id="WP_121278656.1">
    <property type="nucleotide sequence ID" value="NZ_RBZV01000006.1"/>
</dbReference>
<keyword evidence="3" id="KW-1185">Reference proteome</keyword>
<dbReference type="EMBL" id="RBZV01000006">
    <property type="protein sequence ID" value="RKP46828.1"/>
    <property type="molecule type" value="Genomic_DNA"/>
</dbReference>
<gene>
    <name evidence="2" type="ORF">D7S89_15810</name>
</gene>
<evidence type="ECO:0000256" key="1">
    <source>
        <dbReference type="SAM" id="Coils"/>
    </source>
</evidence>